<evidence type="ECO:0000256" key="2">
    <source>
        <dbReference type="ARBA" id="ARBA00022723"/>
    </source>
</evidence>
<protein>
    <recommendedName>
        <fullName evidence="6">2OGFeDO JBP1/TET oxygenase domain-containing protein</fullName>
    </recommendedName>
</protein>
<dbReference type="InterPro" id="IPR024779">
    <property type="entry name" value="2OGFeDO_JBP1/TET_oxygenase_dom"/>
</dbReference>
<proteinExistence type="predicted"/>
<dbReference type="GO" id="GO:0051213">
    <property type="term" value="F:dioxygenase activity"/>
    <property type="evidence" value="ECO:0007669"/>
    <property type="project" value="UniProtKB-KW"/>
</dbReference>
<evidence type="ECO:0000256" key="4">
    <source>
        <dbReference type="ARBA" id="ARBA00023002"/>
    </source>
</evidence>
<evidence type="ECO:0000256" key="3">
    <source>
        <dbReference type="ARBA" id="ARBA00022964"/>
    </source>
</evidence>
<keyword evidence="4" id="KW-0560">Oxidoreductase</keyword>
<reference evidence="7 8" key="1">
    <citation type="submission" date="2014-04" db="EMBL/GenBank/DDBJ databases">
        <authorList>
            <consortium name="DOE Joint Genome Institute"/>
            <person name="Kuo A."/>
            <person name="Kohler A."/>
            <person name="Nagy L.G."/>
            <person name="Floudas D."/>
            <person name="Copeland A."/>
            <person name="Barry K.W."/>
            <person name="Cichocki N."/>
            <person name="Veneault-Fourrey C."/>
            <person name="LaButti K."/>
            <person name="Lindquist E.A."/>
            <person name="Lipzen A."/>
            <person name="Lundell T."/>
            <person name="Morin E."/>
            <person name="Murat C."/>
            <person name="Sun H."/>
            <person name="Tunlid A."/>
            <person name="Henrissat B."/>
            <person name="Grigoriev I.V."/>
            <person name="Hibbett D.S."/>
            <person name="Martin F."/>
            <person name="Nordberg H.P."/>
            <person name="Cantor M.N."/>
            <person name="Hua S.X."/>
        </authorList>
    </citation>
    <scope>NUCLEOTIDE SEQUENCE [LARGE SCALE GENOMIC DNA]</scope>
    <source>
        <strain evidence="7 8">Foug A</strain>
    </source>
</reference>
<evidence type="ECO:0000313" key="7">
    <source>
        <dbReference type="EMBL" id="KIM64592.1"/>
    </source>
</evidence>
<evidence type="ECO:0000256" key="5">
    <source>
        <dbReference type="ARBA" id="ARBA00023004"/>
    </source>
</evidence>
<comment type="cofactor">
    <cofactor evidence="1">
        <name>Fe(2+)</name>
        <dbReference type="ChEBI" id="CHEBI:29033"/>
    </cofactor>
</comment>
<gene>
    <name evidence="7" type="ORF">SCLCIDRAFT_114735</name>
</gene>
<evidence type="ECO:0000256" key="1">
    <source>
        <dbReference type="ARBA" id="ARBA00001954"/>
    </source>
</evidence>
<dbReference type="EMBL" id="KN822027">
    <property type="protein sequence ID" value="KIM64592.1"/>
    <property type="molecule type" value="Genomic_DNA"/>
</dbReference>
<keyword evidence="8" id="KW-1185">Reference proteome</keyword>
<evidence type="ECO:0000313" key="8">
    <source>
        <dbReference type="Proteomes" id="UP000053989"/>
    </source>
</evidence>
<dbReference type="OrthoDB" id="2660627at2759"/>
<dbReference type="Proteomes" id="UP000053989">
    <property type="component" value="Unassembled WGS sequence"/>
</dbReference>
<evidence type="ECO:0000259" key="6">
    <source>
        <dbReference type="Pfam" id="PF12851"/>
    </source>
</evidence>
<sequence length="304" mass="33870">RLAESLDAMQSGTKEDEEIKVLHRHPSSLNGLINHPTIILGEGNTITLWYLPGALASCIQVRVCLIWLSLTNPILHFDSHRSWHTTQEYFKDGENIFGCLEYSPARHMLGHATLNDIPGVSKALAGDASCQWSKDICLPSAILSGVLSIIHPSLYDAGSLAMHHLNDWAAAHDSQMAAALANKRIVTLANWSTVFTNVSVIVNRSTPLHRDPHSQSDWYDLLVSVGKYDDCALHIPTLGIQVLYTPGTIIAFSGHLLQHSVNEVDGVRCCLAYYMRDNIHHWLRVPHPLHWVTPDHVRNTLLLQ</sequence>
<feature type="non-terminal residue" evidence="7">
    <location>
        <position position="1"/>
    </location>
</feature>
<reference evidence="8" key="2">
    <citation type="submission" date="2015-01" db="EMBL/GenBank/DDBJ databases">
        <title>Evolutionary Origins and Diversification of the Mycorrhizal Mutualists.</title>
        <authorList>
            <consortium name="DOE Joint Genome Institute"/>
            <consortium name="Mycorrhizal Genomics Consortium"/>
            <person name="Kohler A."/>
            <person name="Kuo A."/>
            <person name="Nagy L.G."/>
            <person name="Floudas D."/>
            <person name="Copeland A."/>
            <person name="Barry K.W."/>
            <person name="Cichocki N."/>
            <person name="Veneault-Fourrey C."/>
            <person name="LaButti K."/>
            <person name="Lindquist E.A."/>
            <person name="Lipzen A."/>
            <person name="Lundell T."/>
            <person name="Morin E."/>
            <person name="Murat C."/>
            <person name="Riley R."/>
            <person name="Ohm R."/>
            <person name="Sun H."/>
            <person name="Tunlid A."/>
            <person name="Henrissat B."/>
            <person name="Grigoriev I.V."/>
            <person name="Hibbett D.S."/>
            <person name="Martin F."/>
        </authorList>
    </citation>
    <scope>NUCLEOTIDE SEQUENCE [LARGE SCALE GENOMIC DNA]</scope>
    <source>
        <strain evidence="8">Foug A</strain>
    </source>
</reference>
<name>A0A0C3AI95_9AGAM</name>
<dbReference type="InParanoid" id="A0A0C3AI95"/>
<dbReference type="Pfam" id="PF12851">
    <property type="entry name" value="Tet_JBP"/>
    <property type="match status" value="1"/>
</dbReference>
<keyword evidence="2" id="KW-0479">Metal-binding</keyword>
<accession>A0A0C3AI95</accession>
<keyword evidence="3" id="KW-0223">Dioxygenase</keyword>
<dbReference type="AlphaFoldDB" id="A0A0C3AI95"/>
<dbReference type="HOGENOM" id="CLU_039070_4_1_1"/>
<dbReference type="Gene3D" id="3.60.130.30">
    <property type="match status" value="1"/>
</dbReference>
<keyword evidence="5" id="KW-0408">Iron</keyword>
<feature type="domain" description="2OGFeDO JBP1/TET oxygenase" evidence="6">
    <location>
        <begin position="139"/>
        <end position="276"/>
    </location>
</feature>
<organism evidence="7 8">
    <name type="scientific">Scleroderma citrinum Foug A</name>
    <dbReference type="NCBI Taxonomy" id="1036808"/>
    <lineage>
        <taxon>Eukaryota</taxon>
        <taxon>Fungi</taxon>
        <taxon>Dikarya</taxon>
        <taxon>Basidiomycota</taxon>
        <taxon>Agaricomycotina</taxon>
        <taxon>Agaricomycetes</taxon>
        <taxon>Agaricomycetidae</taxon>
        <taxon>Boletales</taxon>
        <taxon>Sclerodermatineae</taxon>
        <taxon>Sclerodermataceae</taxon>
        <taxon>Scleroderma</taxon>
    </lineage>
</organism>
<dbReference type="GO" id="GO:0046872">
    <property type="term" value="F:metal ion binding"/>
    <property type="evidence" value="ECO:0007669"/>
    <property type="project" value="UniProtKB-KW"/>
</dbReference>